<gene>
    <name evidence="2" type="ORF">KC01_LOCUS23154</name>
</gene>
<evidence type="ECO:0000256" key="1">
    <source>
        <dbReference type="SAM" id="MobiDB-lite"/>
    </source>
</evidence>
<evidence type="ECO:0000313" key="3">
    <source>
        <dbReference type="Proteomes" id="UP001497482"/>
    </source>
</evidence>
<feature type="compositionally biased region" description="Basic and acidic residues" evidence="1">
    <location>
        <begin position="111"/>
        <end position="131"/>
    </location>
</feature>
<feature type="compositionally biased region" description="Basic residues" evidence="1">
    <location>
        <begin position="203"/>
        <end position="213"/>
    </location>
</feature>
<reference evidence="2 3" key="1">
    <citation type="submission" date="2024-04" db="EMBL/GenBank/DDBJ databases">
        <authorList>
            <person name="Waldvogel A.-M."/>
            <person name="Schoenle A."/>
        </authorList>
    </citation>
    <scope>NUCLEOTIDE SEQUENCE [LARGE SCALE GENOMIC DNA]</scope>
</reference>
<accession>A0AAV2L1N9</accession>
<dbReference type="EMBL" id="OZ035842">
    <property type="protein sequence ID" value="CAL1594165.1"/>
    <property type="molecule type" value="Genomic_DNA"/>
</dbReference>
<evidence type="ECO:0000313" key="2">
    <source>
        <dbReference type="EMBL" id="CAL1594165.1"/>
    </source>
</evidence>
<name>A0AAV2L1N9_KNICA</name>
<feature type="compositionally biased region" description="Polar residues" evidence="1">
    <location>
        <begin position="1"/>
        <end position="11"/>
    </location>
</feature>
<protein>
    <submittedName>
        <fullName evidence="2">Uncharacterized protein</fullName>
    </submittedName>
</protein>
<dbReference type="Proteomes" id="UP001497482">
    <property type="component" value="Chromosome 20"/>
</dbReference>
<organism evidence="2 3">
    <name type="scientific">Knipowitschia caucasica</name>
    <name type="common">Caucasian dwarf goby</name>
    <name type="synonym">Pomatoschistus caucasicus</name>
    <dbReference type="NCBI Taxonomy" id="637954"/>
    <lineage>
        <taxon>Eukaryota</taxon>
        <taxon>Metazoa</taxon>
        <taxon>Chordata</taxon>
        <taxon>Craniata</taxon>
        <taxon>Vertebrata</taxon>
        <taxon>Euteleostomi</taxon>
        <taxon>Actinopterygii</taxon>
        <taxon>Neopterygii</taxon>
        <taxon>Teleostei</taxon>
        <taxon>Neoteleostei</taxon>
        <taxon>Acanthomorphata</taxon>
        <taxon>Gobiaria</taxon>
        <taxon>Gobiiformes</taxon>
        <taxon>Gobioidei</taxon>
        <taxon>Gobiidae</taxon>
        <taxon>Gobiinae</taxon>
        <taxon>Knipowitschia</taxon>
    </lineage>
</organism>
<dbReference type="AlphaFoldDB" id="A0AAV2L1N9"/>
<feature type="region of interest" description="Disordered" evidence="1">
    <location>
        <begin position="1"/>
        <end position="213"/>
    </location>
</feature>
<keyword evidence="3" id="KW-1185">Reference proteome</keyword>
<sequence length="213" mass="22955">MGGRTEANNHPHTIRRRGAGDRNPSQTSGGGGGILFIFSRVAKGGGGGRWEKWGGPTRQHGENPGLHPPRRPREARGGGWGSKATAKPRKPTTQRRTAQASSHKTRCYTHNKAEPRTECNHGQADRPDETGARTPTHGRPRMGWGGGVGGDNSITKENREARRAKRHVPTKRTAGGAIGKPHPPVCVQTSDKWGGGKKPNNNPRRKKNRPGAP</sequence>
<proteinExistence type="predicted"/>